<dbReference type="PRINTS" id="PR00385">
    <property type="entry name" value="P450"/>
</dbReference>
<keyword evidence="4" id="KW-0503">Monooxygenase</keyword>
<keyword evidence="3 4" id="KW-0479">Metal-binding</keyword>
<dbReference type="eggNOG" id="COG2124">
    <property type="taxonomic scope" value="Bacteria"/>
</dbReference>
<dbReference type="GO" id="GO:0004497">
    <property type="term" value="F:monooxygenase activity"/>
    <property type="evidence" value="ECO:0007669"/>
    <property type="project" value="UniProtKB-KW"/>
</dbReference>
<accession>A0A0M2PV48</accession>
<dbReference type="GO" id="GO:0005506">
    <property type="term" value="F:iron ion binding"/>
    <property type="evidence" value="ECO:0007669"/>
    <property type="project" value="InterPro"/>
</dbReference>
<dbReference type="OrthoDB" id="446280at2"/>
<keyword evidence="3 4" id="KW-0349">Heme</keyword>
<organism evidence="5 6">
    <name type="scientific">Prochlorothrix hollandica PCC 9006 = CALU 1027</name>
    <dbReference type="NCBI Taxonomy" id="317619"/>
    <lineage>
        <taxon>Bacteria</taxon>
        <taxon>Bacillati</taxon>
        <taxon>Cyanobacteriota</taxon>
        <taxon>Cyanophyceae</taxon>
        <taxon>Prochlorotrichales</taxon>
        <taxon>Prochlorotrichaceae</taxon>
        <taxon>Prochlorothrix</taxon>
    </lineage>
</organism>
<evidence type="ECO:0000256" key="3">
    <source>
        <dbReference type="PIRSR" id="PIRSR602401-1"/>
    </source>
</evidence>
<name>A0A0M2PV48_PROHO</name>
<dbReference type="SUPFAM" id="SSF48264">
    <property type="entry name" value="Cytochrome P450"/>
    <property type="match status" value="1"/>
</dbReference>
<proteinExistence type="inferred from homology"/>
<dbReference type="GO" id="GO:0016705">
    <property type="term" value="F:oxidoreductase activity, acting on paired donors, with incorporation or reduction of molecular oxygen"/>
    <property type="evidence" value="ECO:0007669"/>
    <property type="project" value="InterPro"/>
</dbReference>
<dbReference type="Proteomes" id="UP000034681">
    <property type="component" value="Unassembled WGS sequence"/>
</dbReference>
<dbReference type="PROSITE" id="PS00086">
    <property type="entry name" value="CYTOCHROME_P450"/>
    <property type="match status" value="1"/>
</dbReference>
<dbReference type="CDD" id="cd11053">
    <property type="entry name" value="CYP110-like"/>
    <property type="match status" value="1"/>
</dbReference>
<comment type="similarity">
    <text evidence="2 4">Belongs to the cytochrome P450 family.</text>
</comment>
<evidence type="ECO:0000256" key="2">
    <source>
        <dbReference type="ARBA" id="ARBA00010617"/>
    </source>
</evidence>
<dbReference type="InterPro" id="IPR002401">
    <property type="entry name" value="Cyt_P450_E_grp-I"/>
</dbReference>
<dbReference type="EMBL" id="AJTX02000008">
    <property type="protein sequence ID" value="KKI98533.1"/>
    <property type="molecule type" value="Genomic_DNA"/>
</dbReference>
<dbReference type="Pfam" id="PF00067">
    <property type="entry name" value="p450"/>
    <property type="match status" value="1"/>
</dbReference>
<keyword evidence="6" id="KW-1185">Reference proteome</keyword>
<gene>
    <name evidence="5" type="ORF">PROH_18755</name>
</gene>
<feature type="binding site" description="axial binding residue" evidence="3">
    <location>
        <position position="405"/>
    </location>
    <ligand>
        <name>heme</name>
        <dbReference type="ChEBI" id="CHEBI:30413"/>
    </ligand>
    <ligandPart>
        <name>Fe</name>
        <dbReference type="ChEBI" id="CHEBI:18248"/>
    </ligandPart>
</feature>
<dbReference type="RefSeq" id="WP_044076909.1">
    <property type="nucleotide sequence ID" value="NZ_KB235938.1"/>
</dbReference>
<sequence length="459" mass="52993">MNPSPVSPLSPATTPLTVPNVDLPNWWQLWRWIQGPLEFQAENRQRYGDVFELDFWGLARGVLVGDPVVAEEILSQDFRFDVGRGNLLAEPLLGVNSLILMDGDRHRRERKLLMPSFHGDRLKTYSHQIRQITLTALQHWQPGQRFVARSFMQDITLEVIIQVIFGLNQGPRYKTLKAILVQWLDLIDSPLRSSILFLRVLQVDWGKYSPWGAMRNQRQQIYDLLQAEIEERRSQDLSQRTDILSLMMEARDEQGEALSDPELRDEMLTLMFAGHETTATILAWAIYEIHHNPAIKDRLHQDLATVPASTDPLALIQLPYLKAVSQEVLRKYPVIPSLFPRIPQESMVLGGYQFDTSHLIYISGYLLHHREEIYPNPQQFNPDRFLDRTYSPYEYLPFGGGNRRCLGYALAEMELRLVLATILQHFELELAESKPVVYQRRGFTLSPKGGVKMRVLQAL</sequence>
<dbReference type="InterPro" id="IPR036396">
    <property type="entry name" value="Cyt_P450_sf"/>
</dbReference>
<dbReference type="PANTHER" id="PTHR24305">
    <property type="entry name" value="CYTOCHROME P450"/>
    <property type="match status" value="1"/>
</dbReference>
<reference evidence="5" key="1">
    <citation type="submission" date="2012-04" db="EMBL/GenBank/DDBJ databases">
        <authorList>
            <person name="Borisov I.G."/>
            <person name="Ivanikova N.V."/>
            <person name="Pinevich A.V."/>
        </authorList>
    </citation>
    <scope>NUCLEOTIDE SEQUENCE</scope>
    <source>
        <strain evidence="5">CALU 1027</strain>
    </source>
</reference>
<protein>
    <submittedName>
        <fullName evidence="5">Cytochrome P450</fullName>
    </submittedName>
</protein>
<dbReference type="InterPro" id="IPR050121">
    <property type="entry name" value="Cytochrome_P450_monoxygenase"/>
</dbReference>
<dbReference type="PANTHER" id="PTHR24305:SF166">
    <property type="entry name" value="CYTOCHROME P450 12A4, MITOCHONDRIAL-RELATED"/>
    <property type="match status" value="1"/>
</dbReference>
<keyword evidence="3 4" id="KW-0408">Iron</keyword>
<dbReference type="PRINTS" id="PR00463">
    <property type="entry name" value="EP450I"/>
</dbReference>
<dbReference type="STRING" id="317619.GCA_000332315_02669"/>
<comment type="caution">
    <text evidence="5">The sequence shown here is derived from an EMBL/GenBank/DDBJ whole genome shotgun (WGS) entry which is preliminary data.</text>
</comment>
<keyword evidence="4" id="KW-0560">Oxidoreductase</keyword>
<dbReference type="InterPro" id="IPR017972">
    <property type="entry name" value="Cyt_P450_CS"/>
</dbReference>
<evidence type="ECO:0000313" key="5">
    <source>
        <dbReference type="EMBL" id="KKI98533.1"/>
    </source>
</evidence>
<evidence type="ECO:0000313" key="6">
    <source>
        <dbReference type="Proteomes" id="UP000034681"/>
    </source>
</evidence>
<dbReference type="InterPro" id="IPR001128">
    <property type="entry name" value="Cyt_P450"/>
</dbReference>
<evidence type="ECO:0000256" key="4">
    <source>
        <dbReference type="RuleBase" id="RU000461"/>
    </source>
</evidence>
<evidence type="ECO:0000256" key="1">
    <source>
        <dbReference type="ARBA" id="ARBA00001971"/>
    </source>
</evidence>
<dbReference type="AlphaFoldDB" id="A0A0M2PV48"/>
<dbReference type="GO" id="GO:0020037">
    <property type="term" value="F:heme binding"/>
    <property type="evidence" value="ECO:0007669"/>
    <property type="project" value="InterPro"/>
</dbReference>
<dbReference type="Gene3D" id="1.10.630.10">
    <property type="entry name" value="Cytochrome P450"/>
    <property type="match status" value="1"/>
</dbReference>
<comment type="cofactor">
    <cofactor evidence="1 3">
        <name>heme</name>
        <dbReference type="ChEBI" id="CHEBI:30413"/>
    </cofactor>
</comment>